<reference evidence="3 4" key="1">
    <citation type="submission" date="2023-07" db="EMBL/GenBank/DDBJ databases">
        <title>Sorghum-associated microbial communities from plants grown in Nebraska, USA.</title>
        <authorList>
            <person name="Schachtman D."/>
        </authorList>
    </citation>
    <scope>NUCLEOTIDE SEQUENCE [LARGE SCALE GENOMIC DNA]</scope>
    <source>
        <strain evidence="3 4">CC482</strain>
    </source>
</reference>
<dbReference type="InterPro" id="IPR007527">
    <property type="entry name" value="Znf_SWIM"/>
</dbReference>
<keyword evidence="4" id="KW-1185">Reference proteome</keyword>
<organism evidence="3 4">
    <name type="scientific">Paenibacillus harenae</name>
    <dbReference type="NCBI Taxonomy" id="306543"/>
    <lineage>
        <taxon>Bacteria</taxon>
        <taxon>Bacillati</taxon>
        <taxon>Bacillota</taxon>
        <taxon>Bacilli</taxon>
        <taxon>Bacillales</taxon>
        <taxon>Paenibacillaceae</taxon>
        <taxon>Paenibacillus</taxon>
    </lineage>
</organism>
<comment type="caution">
    <text evidence="3">The sequence shown here is derived from an EMBL/GenBank/DDBJ whole genome shotgun (WGS) entry which is preliminary data.</text>
</comment>
<proteinExistence type="predicted"/>
<evidence type="ECO:0000259" key="2">
    <source>
        <dbReference type="PROSITE" id="PS50966"/>
    </source>
</evidence>
<dbReference type="RefSeq" id="WP_307206145.1">
    <property type="nucleotide sequence ID" value="NZ_JAUSSU010000008.1"/>
</dbReference>
<dbReference type="EMBL" id="JAUSSU010000008">
    <property type="protein sequence ID" value="MDQ0114768.1"/>
    <property type="molecule type" value="Genomic_DNA"/>
</dbReference>
<keyword evidence="1" id="KW-0863">Zinc-finger</keyword>
<name>A0ABT9U5B8_PAEHA</name>
<dbReference type="PROSITE" id="PS50966">
    <property type="entry name" value="ZF_SWIM"/>
    <property type="match status" value="1"/>
</dbReference>
<gene>
    <name evidence="3" type="ORF">J2T15_004224</name>
</gene>
<evidence type="ECO:0000256" key="1">
    <source>
        <dbReference type="PROSITE-ProRule" id="PRU00325"/>
    </source>
</evidence>
<dbReference type="Proteomes" id="UP001229346">
    <property type="component" value="Unassembled WGS sequence"/>
</dbReference>
<sequence length="549" mass="63989">MDDLFAMDQSQWNMLIQDVADNFDEATVKRGYAYYRQGRVLHLSMSAPQHIEGVVEGNENYEVEMNLDFFTLNHCTCPVRNNCKHQFAVLLEYARLQNRSVETLVNAQQYVTGRPAPRTAASMTVDRRPKPSAAKPVVASAAELSAKGDELPRMTIEQWHEWFALCTASLQDRTRNAQYAQDSLKSIFAHKPSLSPVLEQFLQLHARLFVLQALTMPMNGSSMQHNFYMGFFTHSAASDVEKEIMGLLDERLALRDEPEQWERATGTLAFLRRNMLTQPRNQASASAFYFELWTNWLQPNMDGTELYAEELRQLAAASDTLGSELRAYPWTIARSWAWFGQENDRESRELLLAVNRSEWNPDDLFRFLREMIRNEQWDRLVEWMTWIGSGMTGFSGNAELLYSQIWDVAVRHRPDAEPLMWDALKRRLPASLDAYEDKLKAYGKLREWMDYQISQGREPLDYRVTEFADIEKNDPGLLLPFYHQAVERYVLLKNRADYKNAVKLLKRLAKLYKKLKREDRWELFLGSFLDRHSRLRALSEELRKGKLIP</sequence>
<feature type="domain" description="SWIM-type" evidence="2">
    <location>
        <begin position="61"/>
        <end position="94"/>
    </location>
</feature>
<accession>A0ABT9U5B8</accession>
<evidence type="ECO:0000313" key="3">
    <source>
        <dbReference type="EMBL" id="MDQ0114768.1"/>
    </source>
</evidence>
<evidence type="ECO:0000313" key="4">
    <source>
        <dbReference type="Proteomes" id="UP001229346"/>
    </source>
</evidence>
<protein>
    <recommendedName>
        <fullName evidence="2">SWIM-type domain-containing protein</fullName>
    </recommendedName>
</protein>
<keyword evidence="1" id="KW-0479">Metal-binding</keyword>
<keyword evidence="1" id="KW-0862">Zinc</keyword>